<dbReference type="PANTHER" id="PTHR42951">
    <property type="entry name" value="METALLO-BETA-LACTAMASE DOMAIN-CONTAINING"/>
    <property type="match status" value="1"/>
</dbReference>
<dbReference type="SUPFAM" id="SSF56281">
    <property type="entry name" value="Metallo-hydrolase/oxidoreductase"/>
    <property type="match status" value="1"/>
</dbReference>
<keyword evidence="3" id="KW-1185">Reference proteome</keyword>
<dbReference type="InterPro" id="IPR050855">
    <property type="entry name" value="NDM-1-like"/>
</dbReference>
<gene>
    <name evidence="2" type="ORF">SE17_32105</name>
</gene>
<evidence type="ECO:0000313" key="3">
    <source>
        <dbReference type="Proteomes" id="UP000050509"/>
    </source>
</evidence>
<sequence>MIILNVGYDSTNYYLLGERRGRLLVDIGWPGTLPKMLGALKRKGVDPGEIGHMLATHYHPDHAGLVEEMKQFGTRLIVMETQIEAIPLMLKYTKPRDKFTPITGSNMQMLRFSESASFLRGIGVAGSIIPTPGHSPDCVTLVLDSGEAFTGDLTPEMMADPETNPEVAQSWQAIRALGATMIYPGHGPVRPLE</sequence>
<dbReference type="SMART" id="SM00849">
    <property type="entry name" value="Lactamase_B"/>
    <property type="match status" value="1"/>
</dbReference>
<name>A0A0P9FAD6_9CHLR</name>
<dbReference type="Gene3D" id="3.60.15.10">
    <property type="entry name" value="Ribonuclease Z/Hydroxyacylglutathione hydrolase-like"/>
    <property type="match status" value="1"/>
</dbReference>
<proteinExistence type="predicted"/>
<accession>A0A0P9FAD6</accession>
<evidence type="ECO:0000313" key="2">
    <source>
        <dbReference type="EMBL" id="KPV49526.1"/>
    </source>
</evidence>
<protein>
    <submittedName>
        <fullName evidence="2">Beta-lactamase</fullName>
    </submittedName>
</protein>
<dbReference type="AlphaFoldDB" id="A0A0P9FAD6"/>
<dbReference type="EMBL" id="LJCR01001911">
    <property type="protein sequence ID" value="KPV49526.1"/>
    <property type="molecule type" value="Genomic_DNA"/>
</dbReference>
<dbReference type="InterPro" id="IPR001279">
    <property type="entry name" value="Metallo-B-lactamas"/>
</dbReference>
<comment type="caution">
    <text evidence="2">The sequence shown here is derived from an EMBL/GenBank/DDBJ whole genome shotgun (WGS) entry which is preliminary data.</text>
</comment>
<organism evidence="2 3">
    <name type="scientific">Kouleothrix aurantiaca</name>
    <dbReference type="NCBI Taxonomy" id="186479"/>
    <lineage>
        <taxon>Bacteria</taxon>
        <taxon>Bacillati</taxon>
        <taxon>Chloroflexota</taxon>
        <taxon>Chloroflexia</taxon>
        <taxon>Chloroflexales</taxon>
        <taxon>Roseiflexineae</taxon>
        <taxon>Roseiflexaceae</taxon>
        <taxon>Kouleothrix</taxon>
    </lineage>
</organism>
<evidence type="ECO:0000259" key="1">
    <source>
        <dbReference type="SMART" id="SM00849"/>
    </source>
</evidence>
<dbReference type="Proteomes" id="UP000050509">
    <property type="component" value="Unassembled WGS sequence"/>
</dbReference>
<feature type="domain" description="Metallo-beta-lactamase" evidence="1">
    <location>
        <begin position="10"/>
        <end position="186"/>
    </location>
</feature>
<reference evidence="2 3" key="1">
    <citation type="submission" date="2015-09" db="EMBL/GenBank/DDBJ databases">
        <title>Draft genome sequence of Kouleothrix aurantiaca JCM 19913.</title>
        <authorList>
            <person name="Hemp J."/>
        </authorList>
    </citation>
    <scope>NUCLEOTIDE SEQUENCE [LARGE SCALE GENOMIC DNA]</scope>
    <source>
        <strain evidence="2 3">COM-B</strain>
    </source>
</reference>
<dbReference type="InterPro" id="IPR036866">
    <property type="entry name" value="RibonucZ/Hydroxyglut_hydro"/>
</dbReference>
<dbReference type="Pfam" id="PF00753">
    <property type="entry name" value="Lactamase_B"/>
    <property type="match status" value="1"/>
</dbReference>